<evidence type="ECO:0000256" key="4">
    <source>
        <dbReference type="ARBA" id="ARBA00022842"/>
    </source>
</evidence>
<evidence type="ECO:0000256" key="1">
    <source>
        <dbReference type="ARBA" id="ARBA00022490"/>
    </source>
</evidence>
<dbReference type="Gene3D" id="3.30.70.890">
    <property type="entry name" value="GHMP kinase, C-terminal domain"/>
    <property type="match status" value="1"/>
</dbReference>
<reference evidence="6 7" key="1">
    <citation type="journal article" date="2010" name="Nat. Commun.">
        <title>The complete sequence of the smallest known nuclear genome from the microsporidian Encephalitozoon intestinalis.</title>
        <authorList>
            <person name="Corradi N."/>
            <person name="Pombert J.-F."/>
            <person name="Farinelli L."/>
            <person name="Didier E.S."/>
            <person name="Keeling P.J."/>
        </authorList>
    </citation>
    <scope>NUCLEOTIDE SEQUENCE [LARGE SCALE GENOMIC DNA]</scope>
    <source>
        <strain evidence="6 7">ATCC 50506</strain>
    </source>
</reference>
<name>E0S965_ENCIT</name>
<keyword evidence="3 6" id="KW-0418">Kinase</keyword>
<reference evidence="6 7" key="2">
    <citation type="journal article" date="2012" name="Proc. Natl. Acad. Sci. U.S.A.">
        <title>Gain and loss of multiple functionally related, horizontally transferred genes in the reduced genomes of two microsporidian parasites.</title>
        <authorList>
            <person name="Pombert J.-F."/>
            <person name="Selman M."/>
            <person name="Burki F."/>
            <person name="Bardell F.T."/>
            <person name="Farinelli L."/>
            <person name="Solter L.F."/>
            <person name="Whitman D.W."/>
            <person name="Weiss L.M."/>
            <person name="Corradi N."/>
            <person name="Keeling P.J."/>
        </authorList>
    </citation>
    <scope>NUCLEOTIDE SEQUENCE [LARGE SCALE GENOMIC DNA]</scope>
    <source>
        <strain evidence="6 7">ATCC 50506</strain>
    </source>
</reference>
<dbReference type="PANTHER" id="PTHR43290">
    <property type="entry name" value="MEVALONATE KINASE"/>
    <property type="match status" value="1"/>
</dbReference>
<protein>
    <submittedName>
        <fullName evidence="6">Mevalonate kinase</fullName>
    </submittedName>
</protein>
<dbReference type="KEGG" id="ein:Eint_091800"/>
<keyword evidence="2" id="KW-0808">Transferase</keyword>
<sequence>MAYLARSPLKVILFGEHGVLSGARCLAISIKIYGYLAMKPSPRDKAVVIDGEGNYIDLIEKYKCSIPGSDAILFLEASLGCGLGTSAAVSLLLSYGRVQDSKMTREALAIENMFHGKASGVDVLACYTGGLISFKQGNVQKLSTRHLSRFKILIFNSRIPKNTQSAIQVGELKKELYDEIGKISEEAYWLLQREFTLEELYKLIRKSQDLLDELGVCPREMREVVRRMRDIGVEVKITGAGCGGHLVTVVNKDLEIPGWTPVSIDLQGFYIFDTEC</sequence>
<dbReference type="PANTHER" id="PTHR43290:SF2">
    <property type="entry name" value="MEVALONATE KINASE"/>
    <property type="match status" value="1"/>
</dbReference>
<dbReference type="VEuPathDB" id="MicrosporidiaDB:Eint_091800"/>
<dbReference type="Pfam" id="PF08544">
    <property type="entry name" value="GHMP_kinases_C"/>
    <property type="match status" value="1"/>
</dbReference>
<evidence type="ECO:0000313" key="6">
    <source>
        <dbReference type="EMBL" id="ADM12308.1"/>
    </source>
</evidence>
<dbReference type="HOGENOM" id="CLU_017814_0_0_1"/>
<dbReference type="GeneID" id="9698500"/>
<dbReference type="InterPro" id="IPR036554">
    <property type="entry name" value="GHMP_kinase_C_sf"/>
</dbReference>
<dbReference type="PRINTS" id="PR00959">
    <property type="entry name" value="MEVGALKINASE"/>
</dbReference>
<dbReference type="AlphaFoldDB" id="E0S965"/>
<dbReference type="GO" id="GO:0005524">
    <property type="term" value="F:ATP binding"/>
    <property type="evidence" value="ECO:0007669"/>
    <property type="project" value="InterPro"/>
</dbReference>
<accession>E0S965</accession>
<evidence type="ECO:0000313" key="7">
    <source>
        <dbReference type="Proteomes" id="UP000002313"/>
    </source>
</evidence>
<evidence type="ECO:0000259" key="5">
    <source>
        <dbReference type="Pfam" id="PF08544"/>
    </source>
</evidence>
<dbReference type="SUPFAM" id="SSF55060">
    <property type="entry name" value="GHMP Kinase, C-terminal domain"/>
    <property type="match status" value="1"/>
</dbReference>
<dbReference type="Proteomes" id="UP000002313">
    <property type="component" value="Chromosome IX"/>
</dbReference>
<dbReference type="RefSeq" id="XP_003073668.1">
    <property type="nucleotide sequence ID" value="XM_003073622.1"/>
</dbReference>
<keyword evidence="7" id="KW-1185">Reference proteome</keyword>
<dbReference type="EMBL" id="CP001950">
    <property type="protein sequence ID" value="ADM12308.1"/>
    <property type="molecule type" value="Genomic_DNA"/>
</dbReference>
<evidence type="ECO:0000256" key="2">
    <source>
        <dbReference type="ARBA" id="ARBA00022679"/>
    </source>
</evidence>
<organism evidence="6 7">
    <name type="scientific">Encephalitozoon intestinalis (strain ATCC 50506)</name>
    <name type="common">Microsporidian parasite</name>
    <name type="synonym">Septata intestinalis</name>
    <dbReference type="NCBI Taxonomy" id="876142"/>
    <lineage>
        <taxon>Eukaryota</taxon>
        <taxon>Fungi</taxon>
        <taxon>Fungi incertae sedis</taxon>
        <taxon>Microsporidia</taxon>
        <taxon>Unikaryonidae</taxon>
        <taxon>Encephalitozoon</taxon>
    </lineage>
</organism>
<dbReference type="InterPro" id="IPR020568">
    <property type="entry name" value="Ribosomal_Su5_D2-typ_SF"/>
</dbReference>
<dbReference type="GO" id="GO:0005829">
    <property type="term" value="C:cytosol"/>
    <property type="evidence" value="ECO:0007669"/>
    <property type="project" value="TreeGrafter"/>
</dbReference>
<dbReference type="GO" id="GO:0019287">
    <property type="term" value="P:isopentenyl diphosphate biosynthetic process, mevalonate pathway"/>
    <property type="evidence" value="ECO:0007669"/>
    <property type="project" value="UniProtKB-UniPathway"/>
</dbReference>
<evidence type="ECO:0000256" key="3">
    <source>
        <dbReference type="ARBA" id="ARBA00022777"/>
    </source>
</evidence>
<dbReference type="InterPro" id="IPR006205">
    <property type="entry name" value="Mev_gal_kin"/>
</dbReference>
<dbReference type="Gene3D" id="3.30.230.10">
    <property type="match status" value="1"/>
</dbReference>
<feature type="domain" description="GHMP kinase C-terminal" evidence="5">
    <location>
        <begin position="195"/>
        <end position="253"/>
    </location>
</feature>
<gene>
    <name evidence="6" type="ORF">Eint_091800</name>
</gene>
<dbReference type="SUPFAM" id="SSF54211">
    <property type="entry name" value="Ribosomal protein S5 domain 2-like"/>
    <property type="match status" value="1"/>
</dbReference>
<dbReference type="OrthoDB" id="1652964at2759"/>
<keyword evidence="4" id="KW-0460">Magnesium</keyword>
<keyword evidence="1" id="KW-0963">Cytoplasm</keyword>
<dbReference type="GO" id="GO:0004496">
    <property type="term" value="F:mevalonate kinase activity"/>
    <property type="evidence" value="ECO:0007669"/>
    <property type="project" value="InterPro"/>
</dbReference>
<dbReference type="InterPro" id="IPR013750">
    <property type="entry name" value="GHMP_kinase_C_dom"/>
</dbReference>
<dbReference type="UniPathway" id="UPA00057">
    <property type="reaction ID" value="UER00098"/>
</dbReference>
<proteinExistence type="predicted"/>
<dbReference type="InterPro" id="IPR014721">
    <property type="entry name" value="Ribsml_uS5_D2-typ_fold_subgr"/>
</dbReference>